<dbReference type="RefSeq" id="XP_045154604.1">
    <property type="nucleotide sequence ID" value="XM_045298669.1"/>
</dbReference>
<accession>A0AC55DS83</accession>
<proteinExistence type="predicted"/>
<protein>
    <submittedName>
        <fullName evidence="2">Ferritin heavy chain-like</fullName>
    </submittedName>
</protein>
<evidence type="ECO:0000313" key="1">
    <source>
        <dbReference type="Proteomes" id="UP000694863"/>
    </source>
</evidence>
<evidence type="ECO:0000313" key="2">
    <source>
        <dbReference type="RefSeq" id="XP_045154604.1"/>
    </source>
</evidence>
<gene>
    <name evidence="2" type="primary">LOC101647891</name>
</gene>
<reference evidence="2" key="1">
    <citation type="submission" date="2025-08" db="UniProtKB">
        <authorList>
            <consortium name="RefSeq"/>
        </authorList>
    </citation>
    <scope>IDENTIFICATION</scope>
</reference>
<keyword evidence="1" id="KW-1185">Reference proteome</keyword>
<organism evidence="1 2">
    <name type="scientific">Echinops telfairi</name>
    <name type="common">Lesser hedgehog tenrec</name>
    <dbReference type="NCBI Taxonomy" id="9371"/>
    <lineage>
        <taxon>Eukaryota</taxon>
        <taxon>Metazoa</taxon>
        <taxon>Chordata</taxon>
        <taxon>Craniata</taxon>
        <taxon>Vertebrata</taxon>
        <taxon>Euteleostomi</taxon>
        <taxon>Mammalia</taxon>
        <taxon>Eutheria</taxon>
        <taxon>Afrotheria</taxon>
        <taxon>Tenrecidae</taxon>
        <taxon>Tenrecinae</taxon>
        <taxon>Echinops</taxon>
    </lineage>
</organism>
<dbReference type="Proteomes" id="UP000694863">
    <property type="component" value="Unplaced"/>
</dbReference>
<name>A0AC55DS83_ECHTE</name>
<sequence>MAVEGRAPVPGTWRRRRFLSLSAGPELVPEPRTLGVIRSGRRAGRPNPRRCQLRLGRAVAPCLMLPAEQAPPPPPSPSQVLQSYHQACEAALNRQANLELHAAYTLLSMACHFYRDDVALTCLAAYWQRQASKARQQAELLLLLQNQRGGRVVLHDIPKPETDDWGSGLHALERALHLATRVQQGLSDLHQLAADWGDLELCGFLESRCMHQQAKFVQELGEHLNHLRWLTDDNARLEEYFDTKFNFGDSDKENQFGDPE</sequence>